<protein>
    <submittedName>
        <fullName evidence="1">NAD(P)/FAD-dependent oxidoreductase</fullName>
    </submittedName>
</protein>
<accession>A0A6C2D2U8</accession>
<dbReference type="OrthoDB" id="103324at2"/>
<dbReference type="PANTHER" id="PTHR43747:SF1">
    <property type="entry name" value="SLR1998 PROTEIN"/>
    <property type="match status" value="1"/>
</dbReference>
<dbReference type="Gene3D" id="3.50.50.60">
    <property type="entry name" value="FAD/NAD(P)-binding domain"/>
    <property type="match status" value="1"/>
</dbReference>
<dbReference type="SUPFAM" id="SSF51905">
    <property type="entry name" value="FAD/NAD(P)-binding domain"/>
    <property type="match status" value="1"/>
</dbReference>
<dbReference type="EMBL" id="SDKK01000005">
    <property type="protein sequence ID" value="TYC60093.1"/>
    <property type="molecule type" value="Genomic_DNA"/>
</dbReference>
<dbReference type="Pfam" id="PF04820">
    <property type="entry name" value="Trp_halogenase"/>
    <property type="match status" value="2"/>
</dbReference>
<comment type="caution">
    <text evidence="1">The sequence shown here is derived from an EMBL/GenBank/DDBJ whole genome shotgun (WGS) entry which is preliminary data.</text>
</comment>
<dbReference type="InterPro" id="IPR036188">
    <property type="entry name" value="FAD/NAD-bd_sf"/>
</dbReference>
<sequence length="446" mass="49675">MNGRPQQDSLTECDVLVIGGGPAGSAVAPLLAQKGYRVVLLEKAHHPRFHIGESLLPANLPLLEQLGVADEVRAIGMEKWGAEFVSPWHAHGQAFQFADAWDKSMPHAYQVKRADFDHILIRNAARKGVEVIEGCKVKTVDFLPDDQGVIIRAEHDDGREAGWKARFVVDASGRDTFLANRFQIKHKNPRHNSSAMYAHFSGAERKEGQAEGDITIFWFEHGWFWFIPLSDGSTSVGATVWPYYMKTRAGRSLGQFLSDTIATCPPLAERLKGAKMVTEAEATGNFSYVSERNHGSNYLLLGDAYAFIDPVFSSGVMLAMNSGFEGAKAIDACLSRPREAAAALKQFDHVMKHGPKAFSWFIYRITNPTMRDIFMAPRNIFRVKEALLSVLAGDIFGKTPIWTGLRIFKVIYYLSFIGNFRQSLAGWQRRRVNIKPVDETGLGVGR</sequence>
<dbReference type="AlphaFoldDB" id="A0A6C2D2U8"/>
<dbReference type="PRINTS" id="PR00420">
    <property type="entry name" value="RNGMNOXGNASE"/>
</dbReference>
<dbReference type="Proteomes" id="UP000389128">
    <property type="component" value="Unassembled WGS sequence"/>
</dbReference>
<dbReference type="InterPro" id="IPR006905">
    <property type="entry name" value="Flavin_halogenase"/>
</dbReference>
<proteinExistence type="predicted"/>
<dbReference type="GO" id="GO:0004497">
    <property type="term" value="F:monooxygenase activity"/>
    <property type="evidence" value="ECO:0007669"/>
    <property type="project" value="InterPro"/>
</dbReference>
<evidence type="ECO:0000313" key="2">
    <source>
        <dbReference type="Proteomes" id="UP000389128"/>
    </source>
</evidence>
<dbReference type="PANTHER" id="PTHR43747">
    <property type="entry name" value="FAD-BINDING PROTEIN"/>
    <property type="match status" value="1"/>
</dbReference>
<dbReference type="InterPro" id="IPR050816">
    <property type="entry name" value="Flavin-dep_Halogenase_NPB"/>
</dbReference>
<name>A0A6C2D2U8_9RHOO</name>
<evidence type="ECO:0000313" key="1">
    <source>
        <dbReference type="EMBL" id="TYC60093.1"/>
    </source>
</evidence>
<keyword evidence="2" id="KW-1185">Reference proteome</keyword>
<organism evidence="1 2">
    <name type="scientific">Zoogloea oleivorans</name>
    <dbReference type="NCBI Taxonomy" id="1552750"/>
    <lineage>
        <taxon>Bacteria</taxon>
        <taxon>Pseudomonadati</taxon>
        <taxon>Pseudomonadota</taxon>
        <taxon>Betaproteobacteria</taxon>
        <taxon>Rhodocyclales</taxon>
        <taxon>Zoogloeaceae</taxon>
        <taxon>Zoogloea</taxon>
    </lineage>
</organism>
<reference evidence="1 2" key="1">
    <citation type="submission" date="2019-01" db="EMBL/GenBank/DDBJ databases">
        <title>Zoogloea oleivorans genome sequencing and assembly.</title>
        <authorList>
            <person name="Tancsics A."/>
            <person name="Farkas M."/>
            <person name="Kriszt B."/>
            <person name="Maroti G."/>
            <person name="Horvath B."/>
        </authorList>
    </citation>
    <scope>NUCLEOTIDE SEQUENCE [LARGE SCALE GENOMIC DNA]</scope>
    <source>
        <strain evidence="1 2">Buc</strain>
    </source>
</reference>
<gene>
    <name evidence="1" type="ORF">ETQ85_06155</name>
</gene>
<dbReference type="RefSeq" id="WP_148578182.1">
    <property type="nucleotide sequence ID" value="NZ_SDKK01000005.1"/>
</dbReference>